<sequence>MSKYWASEIKSKTFNPFWSASVVNENKYKEPLKKASLVLYKFLKIAIFLFLTVVGLWGCTQQFAESWVGTSPRLGSGLEIGYNYGTTGDYRYDLQSSGNTPYFSFSDFSLAYGPFYAWFVWPASQIVLPLMYATRTPLNSNSTELGFNTLLSIFILLLIIRIITMSITLNSTLATERMTEIQGKVAEINAKYKNRKDPQSKRNKQLETMRLYKKHKIKSSAIFVQMFVTLPIFLIVFRIVSALRPIKATVLFTIWDLSKTPTSELFSNFTNNGYLYIFFLLLVIPIQFVSQKLPQYWAQKRNRNARAQSLKGAEQIKKTKRIQLIFSVVIAFITAFSAAGVGLYWFLNSIFTILQSYLTHVIILKRREKIKGLSKLDKILNRDA</sequence>
<feature type="transmembrane region" description="Helical" evidence="10">
    <location>
        <begin position="322"/>
        <end position="339"/>
    </location>
</feature>
<dbReference type="KEGG" id="mamp:MAMA39_02320"/>
<evidence type="ECO:0000256" key="3">
    <source>
        <dbReference type="ARBA" id="ARBA00022475"/>
    </source>
</evidence>
<keyword evidence="13" id="KW-1185">Reference proteome</keyword>
<dbReference type="InterPro" id="IPR001708">
    <property type="entry name" value="YidC/ALB3/OXA1/COX18"/>
</dbReference>
<dbReference type="CDD" id="cd20070">
    <property type="entry name" value="5TM_YidC_Alb3"/>
    <property type="match status" value="1"/>
</dbReference>
<dbReference type="PANTHER" id="PTHR12428:SF65">
    <property type="entry name" value="CYTOCHROME C OXIDASE ASSEMBLY PROTEIN COX18, MITOCHONDRIAL"/>
    <property type="match status" value="1"/>
</dbReference>
<dbReference type="AlphaFoldDB" id="A0A292IID6"/>
<dbReference type="RefSeq" id="WP_343251700.1">
    <property type="nucleotide sequence ID" value="NZ_HG937516.1"/>
</dbReference>
<dbReference type="GO" id="GO:0032977">
    <property type="term" value="F:membrane insertase activity"/>
    <property type="evidence" value="ECO:0007669"/>
    <property type="project" value="InterPro"/>
</dbReference>
<dbReference type="Proteomes" id="UP000261764">
    <property type="component" value="Chromosome I"/>
</dbReference>
<evidence type="ECO:0000256" key="4">
    <source>
        <dbReference type="ARBA" id="ARBA00022692"/>
    </source>
</evidence>
<name>A0A292IID6_9MOLU</name>
<keyword evidence="7 10" id="KW-0472">Membrane</keyword>
<feature type="transmembrane region" description="Helical" evidence="10">
    <location>
        <begin position="115"/>
        <end position="133"/>
    </location>
</feature>
<dbReference type="GO" id="GO:0005886">
    <property type="term" value="C:plasma membrane"/>
    <property type="evidence" value="ECO:0007669"/>
    <property type="project" value="UniProtKB-SubCell"/>
</dbReference>
<protein>
    <recommendedName>
        <fullName evidence="11">Membrane insertase YidC/Oxa/ALB C-terminal domain-containing protein</fullName>
    </recommendedName>
</protein>
<comment type="similarity">
    <text evidence="9">Belongs to the OXA1/ALB3/YidC family.</text>
</comment>
<keyword evidence="6 10" id="KW-1133">Transmembrane helix</keyword>
<dbReference type="InterPro" id="IPR047196">
    <property type="entry name" value="YidC_ALB_C"/>
</dbReference>
<keyword evidence="4 9" id="KW-0812">Transmembrane</keyword>
<organism evidence="12 13">
    <name type="scientific">Mycoplasma amphoriforme A39</name>
    <dbReference type="NCBI Taxonomy" id="572419"/>
    <lineage>
        <taxon>Bacteria</taxon>
        <taxon>Bacillati</taxon>
        <taxon>Mycoplasmatota</taxon>
        <taxon>Mollicutes</taxon>
        <taxon>Mycoplasmataceae</taxon>
        <taxon>Mycoplasma</taxon>
    </lineage>
</organism>
<evidence type="ECO:0000256" key="8">
    <source>
        <dbReference type="ARBA" id="ARBA00023186"/>
    </source>
</evidence>
<proteinExistence type="inferred from homology"/>
<evidence type="ECO:0000313" key="12">
    <source>
        <dbReference type="EMBL" id="CDN40356.1"/>
    </source>
</evidence>
<keyword evidence="8" id="KW-0143">Chaperone</keyword>
<dbReference type="NCBIfam" id="NF002566">
    <property type="entry name" value="PRK02201.1-1"/>
    <property type="match status" value="1"/>
</dbReference>
<keyword evidence="2" id="KW-0813">Transport</keyword>
<dbReference type="Pfam" id="PF02096">
    <property type="entry name" value="60KD_IMP"/>
    <property type="match status" value="1"/>
</dbReference>
<gene>
    <name evidence="12" type="ORF">MAMA39_02320</name>
</gene>
<feature type="transmembrane region" description="Helical" evidence="10">
    <location>
        <begin position="273"/>
        <end position="290"/>
    </location>
</feature>
<evidence type="ECO:0000256" key="6">
    <source>
        <dbReference type="ARBA" id="ARBA00022989"/>
    </source>
</evidence>
<comment type="subcellular location">
    <subcellularLocation>
        <location evidence="1">Cell membrane</location>
        <topology evidence="1">Multi-pass membrane protein</topology>
    </subcellularLocation>
    <subcellularLocation>
        <location evidence="9">Membrane</location>
        <topology evidence="9">Multi-pass membrane protein</topology>
    </subcellularLocation>
</comment>
<evidence type="ECO:0000313" key="13">
    <source>
        <dbReference type="Proteomes" id="UP000261764"/>
    </source>
</evidence>
<feature type="transmembrane region" description="Helical" evidence="10">
    <location>
        <begin position="145"/>
        <end position="169"/>
    </location>
</feature>
<feature type="transmembrane region" description="Helical" evidence="10">
    <location>
        <begin position="220"/>
        <end position="240"/>
    </location>
</feature>
<evidence type="ECO:0000259" key="11">
    <source>
        <dbReference type="Pfam" id="PF02096"/>
    </source>
</evidence>
<dbReference type="PANTHER" id="PTHR12428">
    <property type="entry name" value="OXA1"/>
    <property type="match status" value="1"/>
</dbReference>
<evidence type="ECO:0000256" key="5">
    <source>
        <dbReference type="ARBA" id="ARBA00022927"/>
    </source>
</evidence>
<dbReference type="NCBIfam" id="TIGR03592">
    <property type="entry name" value="yidC_oxa1_cterm"/>
    <property type="match status" value="1"/>
</dbReference>
<evidence type="ECO:0000256" key="9">
    <source>
        <dbReference type="RuleBase" id="RU003945"/>
    </source>
</evidence>
<dbReference type="EMBL" id="HG937516">
    <property type="protein sequence ID" value="CDN40356.1"/>
    <property type="molecule type" value="Genomic_DNA"/>
</dbReference>
<dbReference type="InterPro" id="IPR028055">
    <property type="entry name" value="YidC/Oxa/ALB_C"/>
</dbReference>
<keyword evidence="5" id="KW-0653">Protein transport</keyword>
<reference evidence="12 13" key="1">
    <citation type="journal article" date="2015" name="Clin. Infect. Dis.">
        <title>Genomic Investigations unmask Mycoplasma amphoriforme, a new respiratory pathogen.</title>
        <authorList>
            <person name="Gillespie S.H."/>
            <person name="Ling C.L."/>
            <person name="Oravcova K."/>
            <person name="Pinheiro M."/>
            <person name="Wells L."/>
            <person name="Bryant J.M."/>
            <person name="McHugh T.D."/>
            <person name="Bebear C."/>
            <person name="Webster D."/>
            <person name="Harris S.R."/>
            <person name="Seth-Smith H.M."/>
            <person name="Thomson N.R."/>
        </authorList>
    </citation>
    <scope>NUCLEOTIDE SEQUENCE [LARGE SCALE GENOMIC DNA]</scope>
    <source>
        <strain evidence="12 13">A39</strain>
    </source>
</reference>
<keyword evidence="3" id="KW-1003">Cell membrane</keyword>
<evidence type="ECO:0000256" key="7">
    <source>
        <dbReference type="ARBA" id="ARBA00023136"/>
    </source>
</evidence>
<feature type="transmembrane region" description="Helical" evidence="10">
    <location>
        <begin position="38"/>
        <end position="57"/>
    </location>
</feature>
<evidence type="ECO:0000256" key="1">
    <source>
        <dbReference type="ARBA" id="ARBA00004651"/>
    </source>
</evidence>
<evidence type="ECO:0000256" key="2">
    <source>
        <dbReference type="ARBA" id="ARBA00022448"/>
    </source>
</evidence>
<dbReference type="GO" id="GO:0051205">
    <property type="term" value="P:protein insertion into membrane"/>
    <property type="evidence" value="ECO:0007669"/>
    <property type="project" value="TreeGrafter"/>
</dbReference>
<feature type="domain" description="Membrane insertase YidC/Oxa/ALB C-terminal" evidence="11">
    <location>
        <begin position="151"/>
        <end position="359"/>
    </location>
</feature>
<accession>A0A292IID6</accession>
<evidence type="ECO:0000256" key="10">
    <source>
        <dbReference type="SAM" id="Phobius"/>
    </source>
</evidence>
<dbReference type="GO" id="GO:0015031">
    <property type="term" value="P:protein transport"/>
    <property type="evidence" value="ECO:0007669"/>
    <property type="project" value="UniProtKB-KW"/>
</dbReference>